<comment type="caution">
    <text evidence="1">The sequence shown here is derived from an EMBL/GenBank/DDBJ whole genome shotgun (WGS) entry which is preliminary data.</text>
</comment>
<name>A0A553JU51_SHEHA</name>
<gene>
    <name evidence="1" type="ORF">FN961_03120</name>
</gene>
<dbReference type="EMBL" id="VKGK01000002">
    <property type="protein sequence ID" value="TRY15981.1"/>
    <property type="molecule type" value="Genomic_DNA"/>
</dbReference>
<keyword evidence="2" id="KW-1185">Reference proteome</keyword>
<evidence type="ECO:0000313" key="2">
    <source>
        <dbReference type="Proteomes" id="UP000318126"/>
    </source>
</evidence>
<dbReference type="AlphaFoldDB" id="A0A553JU51"/>
<dbReference type="Proteomes" id="UP000318126">
    <property type="component" value="Unassembled WGS sequence"/>
</dbReference>
<evidence type="ECO:0000313" key="1">
    <source>
        <dbReference type="EMBL" id="TRY15981.1"/>
    </source>
</evidence>
<organism evidence="1 2">
    <name type="scientific">Shewanella hanedai</name>
    <name type="common">Alteromonas hanedai</name>
    <dbReference type="NCBI Taxonomy" id="25"/>
    <lineage>
        <taxon>Bacteria</taxon>
        <taxon>Pseudomonadati</taxon>
        <taxon>Pseudomonadota</taxon>
        <taxon>Gammaproteobacteria</taxon>
        <taxon>Alteromonadales</taxon>
        <taxon>Shewanellaceae</taxon>
        <taxon>Shewanella</taxon>
    </lineage>
</organism>
<accession>A0A553JU51</accession>
<proteinExistence type="predicted"/>
<protein>
    <submittedName>
        <fullName evidence="1">Uncharacterized protein</fullName>
    </submittedName>
</protein>
<reference evidence="2" key="1">
    <citation type="submission" date="2019-07" db="EMBL/GenBank/DDBJ databases">
        <title>Shewanella sp. YLB-08 draft genomic sequence.</title>
        <authorList>
            <person name="Yu L."/>
        </authorList>
    </citation>
    <scope>NUCLEOTIDE SEQUENCE [LARGE SCALE GENOMIC DNA]</scope>
    <source>
        <strain evidence="2">JCM 20706</strain>
    </source>
</reference>
<sequence>MANIQPSECGVFVQIWVDTNALQNGSTTGVYLVDSNHNNGSSAEGTVNLNTNVSTNTKVCWQVLNTNKNWDGELSIQNFSNSAVFGAGGTPTQVDQSTWTGQAQANGAATYGITFNAQPAGGTGISTTVNPVLTVSNK</sequence>
<dbReference type="RefSeq" id="WP_143563076.1">
    <property type="nucleotide sequence ID" value="NZ_BMPL01000002.1"/>
</dbReference>
<dbReference type="OrthoDB" id="8636281at2"/>